<evidence type="ECO:0000313" key="2">
    <source>
        <dbReference type="EMBL" id="GCC42239.1"/>
    </source>
</evidence>
<dbReference type="InterPro" id="IPR001259">
    <property type="entry name" value="Prot_inh_calpain"/>
</dbReference>
<dbReference type="Proteomes" id="UP000287033">
    <property type="component" value="Unassembled WGS sequence"/>
</dbReference>
<feature type="compositionally biased region" description="Basic and acidic residues" evidence="1">
    <location>
        <begin position="1"/>
        <end position="14"/>
    </location>
</feature>
<sequence length="49" mass="5548">ESSDSKKKAERVGETEESIPPEYRFTEPSDSKDKDKKVPSSTHPETKPK</sequence>
<comment type="caution">
    <text evidence="2">The sequence shown here is derived from an EMBL/GenBank/DDBJ whole genome shotgun (WGS) entry which is preliminary data.</text>
</comment>
<feature type="region of interest" description="Disordered" evidence="1">
    <location>
        <begin position="1"/>
        <end position="49"/>
    </location>
</feature>
<feature type="compositionally biased region" description="Basic and acidic residues" evidence="1">
    <location>
        <begin position="24"/>
        <end position="49"/>
    </location>
</feature>
<keyword evidence="3" id="KW-1185">Reference proteome</keyword>
<accession>A0A401THW1</accession>
<dbReference type="Pfam" id="PF00748">
    <property type="entry name" value="Calpain_inhib"/>
    <property type="match status" value="1"/>
</dbReference>
<reference evidence="2 3" key="1">
    <citation type="journal article" date="2018" name="Nat. Ecol. Evol.">
        <title>Shark genomes provide insights into elasmobranch evolution and the origin of vertebrates.</title>
        <authorList>
            <person name="Hara Y"/>
            <person name="Yamaguchi K"/>
            <person name="Onimaru K"/>
            <person name="Kadota M"/>
            <person name="Koyanagi M"/>
            <person name="Keeley SD"/>
            <person name="Tatsumi K"/>
            <person name="Tanaka K"/>
            <person name="Motone F"/>
            <person name="Kageyama Y"/>
            <person name="Nozu R"/>
            <person name="Adachi N"/>
            <person name="Nishimura O"/>
            <person name="Nakagawa R"/>
            <person name="Tanegashima C"/>
            <person name="Kiyatake I"/>
            <person name="Matsumoto R"/>
            <person name="Murakumo K"/>
            <person name="Nishida K"/>
            <person name="Terakita A"/>
            <person name="Kuratani S"/>
            <person name="Sato K"/>
            <person name="Hyodo S Kuraku.S."/>
        </authorList>
    </citation>
    <scope>NUCLEOTIDE SEQUENCE [LARGE SCALE GENOMIC DNA]</scope>
</reference>
<evidence type="ECO:0000313" key="3">
    <source>
        <dbReference type="Proteomes" id="UP000287033"/>
    </source>
</evidence>
<dbReference type="AlphaFoldDB" id="A0A401THW1"/>
<proteinExistence type="predicted"/>
<gene>
    <name evidence="2" type="ORF">chiPu_0026133</name>
</gene>
<protein>
    <recommendedName>
        <fullName evidence="4">Calpastatin</fullName>
    </recommendedName>
</protein>
<evidence type="ECO:0000256" key="1">
    <source>
        <dbReference type="SAM" id="MobiDB-lite"/>
    </source>
</evidence>
<dbReference type="EMBL" id="BEZZ01073075">
    <property type="protein sequence ID" value="GCC42239.1"/>
    <property type="molecule type" value="Genomic_DNA"/>
</dbReference>
<evidence type="ECO:0008006" key="4">
    <source>
        <dbReference type="Google" id="ProtNLM"/>
    </source>
</evidence>
<feature type="non-terminal residue" evidence="2">
    <location>
        <position position="1"/>
    </location>
</feature>
<organism evidence="2 3">
    <name type="scientific">Chiloscyllium punctatum</name>
    <name type="common">Brownbanded bambooshark</name>
    <name type="synonym">Hemiscyllium punctatum</name>
    <dbReference type="NCBI Taxonomy" id="137246"/>
    <lineage>
        <taxon>Eukaryota</taxon>
        <taxon>Metazoa</taxon>
        <taxon>Chordata</taxon>
        <taxon>Craniata</taxon>
        <taxon>Vertebrata</taxon>
        <taxon>Chondrichthyes</taxon>
        <taxon>Elasmobranchii</taxon>
        <taxon>Galeomorphii</taxon>
        <taxon>Galeoidea</taxon>
        <taxon>Orectolobiformes</taxon>
        <taxon>Hemiscylliidae</taxon>
        <taxon>Chiloscyllium</taxon>
    </lineage>
</organism>
<feature type="non-terminal residue" evidence="2">
    <location>
        <position position="49"/>
    </location>
</feature>
<name>A0A401THW1_CHIPU</name>